<dbReference type="VEuPathDB" id="AmoebaDB:EIN_370370"/>
<dbReference type="InterPro" id="IPR036322">
    <property type="entry name" value="WD40_repeat_dom_sf"/>
</dbReference>
<dbReference type="OMA" id="VDTYFYI"/>
<keyword evidence="3" id="KW-1185">Reference proteome</keyword>
<proteinExistence type="predicted"/>
<evidence type="ECO:0000313" key="3">
    <source>
        <dbReference type="Proteomes" id="UP000014680"/>
    </source>
</evidence>
<evidence type="ECO:0000313" key="2">
    <source>
        <dbReference type="EMBL" id="ELP92685.1"/>
    </source>
</evidence>
<name>A0A0A1UBV9_ENTIV</name>
<dbReference type="InterPro" id="IPR036047">
    <property type="entry name" value="F-box-like_dom_sf"/>
</dbReference>
<dbReference type="AlphaFoldDB" id="A0A0A1UBV9"/>
<dbReference type="Gene3D" id="2.130.10.10">
    <property type="entry name" value="YVTN repeat-like/Quinoprotein amine dehydrogenase"/>
    <property type="match status" value="1"/>
</dbReference>
<dbReference type="OrthoDB" id="2161379at2759"/>
<dbReference type="GeneID" id="14891786"/>
<dbReference type="InterPro" id="IPR001680">
    <property type="entry name" value="WD40_rpt"/>
</dbReference>
<sequence>MKVDEVIEDMLKNKHTWVRIPSVISPPVNCLETYESVNESTVTIRSTGLFASNLEKVGRVIDNIKLVQLLFPDVLIDRVEGNRVYISAKTSIEEKRIKLSYIKECQKSDDSILFINAEYDPSYCIYYAFLCTNKKNGVEVITQIQLDKTKITNRTYQFYINHQRKFIYNFGEVLNYNKEGLVMLEMERDFLTRVDQTSLFPYVIHSNKCFTMLCNEKASEVVIIGKSKFRIDVLKLIESLYNHIAKSPIFFVCKTIRETEKLLFQHVETTLFGQGVSTSDIVYTSRIVEGTIFTACRTTKQMCTEKHNDDHFEVVLCAESINIGIDGSPYSDFYYHFRCPQFQFLPLPIRKRKLTILMDAILLERVGIENFSSFQLCGIDDNEFTLSKKILLSSLIMQAQMIKHKFKVIVPLEKCPPQGVGLDITKLDRRLLFLFLTQLPLADLVAFMATCKRFYLIVKNEDEIWHGIYDKYLNPYTFYKANLNSTIRLSPRSNYNFFEIVNEQMIIRHKWQNKAPLIKQRIKVYEHLPVDFLFPRLVDSTFFVGTSEGRIKRLRYSDYQSYYEFFFKEKIRAVETNHEVEKMLIGFADGEVKVYYNKFDEVHNVTKTCEYDGMKFTDYCNTMIAWKSGVVDLYDLRLKSLVNQYKHHDGKILHADKVAENLVVSSGVDGCLIGYDLRCDGVAFKAPLTNKTIQVFDGFDENIVCGAKGMILLYDMRTNKFAASRRLTFSYVNCLKCYNRRFVVGTTDRLVLSYECTTNWIGKQTVIYQHESPVSCVSFDDSMLMTGSTDGVVYYSNFSASYGSLF</sequence>
<dbReference type="SUPFAM" id="SSF81383">
    <property type="entry name" value="F-box domain"/>
    <property type="match status" value="1"/>
</dbReference>
<accession>A0A0A1UBV9</accession>
<evidence type="ECO:0000259" key="1">
    <source>
        <dbReference type="PROSITE" id="PS50181"/>
    </source>
</evidence>
<organism evidence="2 3">
    <name type="scientific">Entamoeba invadens IP1</name>
    <dbReference type="NCBI Taxonomy" id="370355"/>
    <lineage>
        <taxon>Eukaryota</taxon>
        <taxon>Amoebozoa</taxon>
        <taxon>Evosea</taxon>
        <taxon>Archamoebae</taxon>
        <taxon>Mastigamoebida</taxon>
        <taxon>Entamoebidae</taxon>
        <taxon>Entamoeba</taxon>
    </lineage>
</organism>
<dbReference type="InterPro" id="IPR001810">
    <property type="entry name" value="F-box_dom"/>
</dbReference>
<dbReference type="RefSeq" id="XP_004259456.1">
    <property type="nucleotide sequence ID" value="XM_004259408.1"/>
</dbReference>
<dbReference type="SMART" id="SM00320">
    <property type="entry name" value="WD40"/>
    <property type="match status" value="3"/>
</dbReference>
<dbReference type="PROSITE" id="PS50181">
    <property type="entry name" value="FBOX"/>
    <property type="match status" value="1"/>
</dbReference>
<dbReference type="InterPro" id="IPR015943">
    <property type="entry name" value="WD40/YVTN_repeat-like_dom_sf"/>
</dbReference>
<gene>
    <name evidence="2" type="ORF">EIN_370370</name>
</gene>
<dbReference type="SUPFAM" id="SSF50978">
    <property type="entry name" value="WD40 repeat-like"/>
    <property type="match status" value="1"/>
</dbReference>
<dbReference type="EMBL" id="KB206332">
    <property type="protein sequence ID" value="ELP92685.1"/>
    <property type="molecule type" value="Genomic_DNA"/>
</dbReference>
<reference evidence="2 3" key="1">
    <citation type="submission" date="2012-10" db="EMBL/GenBank/DDBJ databases">
        <authorList>
            <person name="Zafar N."/>
            <person name="Inman J."/>
            <person name="Hall N."/>
            <person name="Lorenzi H."/>
            <person name="Caler E."/>
        </authorList>
    </citation>
    <scope>NUCLEOTIDE SEQUENCE [LARGE SCALE GENOMIC DNA]</scope>
    <source>
        <strain evidence="2 3">IP1</strain>
    </source>
</reference>
<dbReference type="Proteomes" id="UP000014680">
    <property type="component" value="Unassembled WGS sequence"/>
</dbReference>
<dbReference type="KEGG" id="eiv:EIN_370370"/>
<feature type="domain" description="F-box" evidence="1">
    <location>
        <begin position="421"/>
        <end position="468"/>
    </location>
</feature>
<protein>
    <recommendedName>
        <fullName evidence="1">F-box domain-containing protein</fullName>
    </recommendedName>
</protein>